<reference evidence="4" key="1">
    <citation type="journal article" date="2019" name="Int. J. Syst. Evol. Microbiol.">
        <title>The Global Catalogue of Microorganisms (GCM) 10K type strain sequencing project: providing services to taxonomists for standard genome sequencing and annotation.</title>
        <authorList>
            <consortium name="The Broad Institute Genomics Platform"/>
            <consortium name="The Broad Institute Genome Sequencing Center for Infectious Disease"/>
            <person name="Wu L."/>
            <person name="Ma J."/>
        </authorList>
    </citation>
    <scope>NUCLEOTIDE SEQUENCE [LARGE SCALE GENOMIC DNA]</scope>
    <source>
        <strain evidence="4">KCTC 33676</strain>
    </source>
</reference>
<gene>
    <name evidence="1" type="primary">cinA</name>
    <name evidence="3" type="ORF">ACFSUC_00225</name>
</gene>
<dbReference type="NCBIfam" id="TIGR00199">
    <property type="entry name" value="PncC_domain"/>
    <property type="match status" value="1"/>
</dbReference>
<dbReference type="InterPro" id="IPR008136">
    <property type="entry name" value="CinA_C"/>
</dbReference>
<dbReference type="EMBL" id="JBHUMM010000001">
    <property type="protein sequence ID" value="MFD2670028.1"/>
    <property type="molecule type" value="Genomic_DNA"/>
</dbReference>
<comment type="similarity">
    <text evidence="1">Belongs to the CinA family.</text>
</comment>
<dbReference type="CDD" id="cd00885">
    <property type="entry name" value="cinA"/>
    <property type="match status" value="1"/>
</dbReference>
<dbReference type="PANTHER" id="PTHR13939:SF0">
    <property type="entry name" value="NMN AMIDOHYDROLASE-LIKE PROTEIN YFAY"/>
    <property type="match status" value="1"/>
</dbReference>
<dbReference type="Gene3D" id="3.40.980.10">
    <property type="entry name" value="MoaB/Mog-like domain"/>
    <property type="match status" value="1"/>
</dbReference>
<comment type="caution">
    <text evidence="3">The sequence shown here is derived from an EMBL/GenBank/DDBJ whole genome shotgun (WGS) entry which is preliminary data.</text>
</comment>
<evidence type="ECO:0000313" key="3">
    <source>
        <dbReference type="EMBL" id="MFD2670028.1"/>
    </source>
</evidence>
<dbReference type="RefSeq" id="WP_379927377.1">
    <property type="nucleotide sequence ID" value="NZ_JBHUMM010000001.1"/>
</dbReference>
<name>A0ABW5R4W4_9BACL</name>
<dbReference type="SUPFAM" id="SSF142433">
    <property type="entry name" value="CinA-like"/>
    <property type="match status" value="1"/>
</dbReference>
<protein>
    <recommendedName>
        <fullName evidence="1">Putative competence-damage inducible protein</fullName>
    </recommendedName>
</protein>
<dbReference type="Gene3D" id="3.90.950.20">
    <property type="entry name" value="CinA-like"/>
    <property type="match status" value="1"/>
</dbReference>
<dbReference type="SUPFAM" id="SSF53218">
    <property type="entry name" value="Molybdenum cofactor biosynthesis proteins"/>
    <property type="match status" value="1"/>
</dbReference>
<accession>A0ABW5R4W4</accession>
<dbReference type="InterPro" id="IPR050101">
    <property type="entry name" value="CinA"/>
</dbReference>
<organism evidence="3 4">
    <name type="scientific">Marinicrinis sediminis</name>
    <dbReference type="NCBI Taxonomy" id="1652465"/>
    <lineage>
        <taxon>Bacteria</taxon>
        <taxon>Bacillati</taxon>
        <taxon>Bacillota</taxon>
        <taxon>Bacilli</taxon>
        <taxon>Bacillales</taxon>
        <taxon>Paenibacillaceae</taxon>
    </lineage>
</organism>
<feature type="domain" description="MoaB/Mog" evidence="2">
    <location>
        <begin position="9"/>
        <end position="175"/>
    </location>
</feature>
<keyword evidence="4" id="KW-1185">Reference proteome</keyword>
<dbReference type="NCBIfam" id="NF001813">
    <property type="entry name" value="PRK00549.1"/>
    <property type="match status" value="1"/>
</dbReference>
<dbReference type="InterPro" id="IPR008135">
    <property type="entry name" value="Competence-induced_CinA"/>
</dbReference>
<proteinExistence type="inferred from homology"/>
<dbReference type="SMART" id="SM00852">
    <property type="entry name" value="MoCF_biosynth"/>
    <property type="match status" value="1"/>
</dbReference>
<dbReference type="NCBIfam" id="TIGR00200">
    <property type="entry name" value="cinA_nterm"/>
    <property type="match status" value="1"/>
</dbReference>
<dbReference type="Pfam" id="PF18146">
    <property type="entry name" value="CinA_KH"/>
    <property type="match status" value="1"/>
</dbReference>
<dbReference type="Pfam" id="PF02464">
    <property type="entry name" value="CinA"/>
    <property type="match status" value="1"/>
</dbReference>
<dbReference type="NCBIfam" id="TIGR00177">
    <property type="entry name" value="molyb_syn"/>
    <property type="match status" value="1"/>
</dbReference>
<dbReference type="Gene3D" id="3.30.70.2860">
    <property type="match status" value="1"/>
</dbReference>
<dbReference type="InterPro" id="IPR001453">
    <property type="entry name" value="MoaB/Mog_dom"/>
</dbReference>
<evidence type="ECO:0000259" key="2">
    <source>
        <dbReference type="SMART" id="SM00852"/>
    </source>
</evidence>
<dbReference type="InterPro" id="IPR036653">
    <property type="entry name" value="CinA-like_C"/>
</dbReference>
<dbReference type="Proteomes" id="UP001597497">
    <property type="component" value="Unassembled WGS sequence"/>
</dbReference>
<dbReference type="PIRSF" id="PIRSF006728">
    <property type="entry name" value="CinA"/>
    <property type="match status" value="1"/>
</dbReference>
<dbReference type="Pfam" id="PF00994">
    <property type="entry name" value="MoCF_biosynth"/>
    <property type="match status" value="1"/>
</dbReference>
<dbReference type="InterPro" id="IPR041424">
    <property type="entry name" value="CinA_KH"/>
</dbReference>
<sequence length="423" mass="46185">MSGEVKKAEIIAVGTELLMGQIVNTNAQYLSLKLAEIGVDVLYHTVVGDNAARLKAVLEQASRRADLIVLTGGLGPTEDDLTRDLTAEFLERSLEMEEHAFNQISRFFSKRNIVMTENNRKQALYISGATPLPNAVGMAVGSAIRQDGTAYLLLPGPPRELKPMYETYAKPWIEKHLDQRSTLYSKMLKFAGIGESKLAAELDDLIQEQSDPTLAPYAKEGEVTLRISTKATQEEAAFAKMEPVIEEIRRRIGTYLYAETEQSLEQYLIARFQATGQTLAVAESCTGGLLSERLTSSPGSSSVFLGGMVSYTNQAKQQQLGVQEELLSGPHAVGAISREAASQMATGAADAFHADYAISVTGVAGPEESEGKPVGQVYIGVVKRGEEPKVFEELIHGNRDLIRLRAVKKALFHLWKSVQEHGD</sequence>
<evidence type="ECO:0000256" key="1">
    <source>
        <dbReference type="HAMAP-Rule" id="MF_00226"/>
    </source>
</evidence>
<dbReference type="InterPro" id="IPR036425">
    <property type="entry name" value="MoaB/Mog-like_dom_sf"/>
</dbReference>
<evidence type="ECO:0000313" key="4">
    <source>
        <dbReference type="Proteomes" id="UP001597497"/>
    </source>
</evidence>
<dbReference type="HAMAP" id="MF_00226_B">
    <property type="entry name" value="CinA_B"/>
    <property type="match status" value="1"/>
</dbReference>
<dbReference type="PANTHER" id="PTHR13939">
    <property type="entry name" value="NICOTINAMIDE-NUCLEOTIDE AMIDOHYDROLASE PNCC"/>
    <property type="match status" value="1"/>
</dbReference>